<keyword evidence="6 7" id="KW-0472">Membrane</keyword>
<evidence type="ECO:0000313" key="8">
    <source>
        <dbReference type="EMBL" id="KAF1695107.1"/>
    </source>
</evidence>
<keyword evidence="4 7" id="KW-0812">Transmembrane</keyword>
<dbReference type="Pfam" id="PF07681">
    <property type="entry name" value="DoxX"/>
    <property type="match status" value="1"/>
</dbReference>
<dbReference type="PANTHER" id="PTHR33452">
    <property type="entry name" value="OXIDOREDUCTASE CATD-RELATED"/>
    <property type="match status" value="1"/>
</dbReference>
<dbReference type="PANTHER" id="PTHR33452:SF1">
    <property type="entry name" value="INNER MEMBRANE PROTEIN YPHA-RELATED"/>
    <property type="match status" value="1"/>
</dbReference>
<name>A0ABQ6Z8N2_9GAMM</name>
<feature type="transmembrane region" description="Helical" evidence="7">
    <location>
        <begin position="43"/>
        <end position="64"/>
    </location>
</feature>
<evidence type="ECO:0000256" key="7">
    <source>
        <dbReference type="SAM" id="Phobius"/>
    </source>
</evidence>
<comment type="subcellular location">
    <subcellularLocation>
        <location evidence="1">Cell membrane</location>
        <topology evidence="1">Multi-pass membrane protein</topology>
    </subcellularLocation>
</comment>
<keyword evidence="3" id="KW-1003">Cell membrane</keyword>
<reference evidence="8 9" key="1">
    <citation type="submission" date="2017-10" db="EMBL/GenBank/DDBJ databases">
        <title>Whole genome sequencing of members of genus Pseudoxanthomonas.</title>
        <authorList>
            <person name="Kumar S."/>
            <person name="Bansal K."/>
            <person name="Kaur A."/>
            <person name="Patil P."/>
            <person name="Sharma S."/>
            <person name="Patil P.B."/>
        </authorList>
    </citation>
    <scope>NUCLEOTIDE SEQUENCE [LARGE SCALE GENOMIC DNA]</scope>
    <source>
        <strain evidence="8 9">DSM 17801</strain>
    </source>
</reference>
<keyword evidence="9" id="KW-1185">Reference proteome</keyword>
<evidence type="ECO:0000256" key="1">
    <source>
        <dbReference type="ARBA" id="ARBA00004651"/>
    </source>
</evidence>
<organism evidence="8 9">
    <name type="scientific">Pseudoxanthomonas daejeonensis</name>
    <dbReference type="NCBI Taxonomy" id="266062"/>
    <lineage>
        <taxon>Bacteria</taxon>
        <taxon>Pseudomonadati</taxon>
        <taxon>Pseudomonadota</taxon>
        <taxon>Gammaproteobacteria</taxon>
        <taxon>Lysobacterales</taxon>
        <taxon>Lysobacteraceae</taxon>
        <taxon>Pseudoxanthomonas</taxon>
    </lineage>
</organism>
<evidence type="ECO:0000256" key="2">
    <source>
        <dbReference type="ARBA" id="ARBA00006679"/>
    </source>
</evidence>
<sequence length="139" mass="14445">MNHLFALLGRIGLSLIFVVSGWSKLDAYAGTQQYMEAMGVPGALLPLVIALEIGGGLAVIAGVFTRSTALTLALFSLAAGVLFHADLGDQNQFIHLMKNVALGGGFLMLAANGAGAFSVDAWRRDRQQSIPTLSTGGAL</sequence>
<dbReference type="InterPro" id="IPR051907">
    <property type="entry name" value="DoxX-like_oxidoreductase"/>
</dbReference>
<evidence type="ECO:0000256" key="6">
    <source>
        <dbReference type="ARBA" id="ARBA00023136"/>
    </source>
</evidence>
<comment type="caution">
    <text evidence="8">The sequence shown here is derived from an EMBL/GenBank/DDBJ whole genome shotgun (WGS) entry which is preliminary data.</text>
</comment>
<dbReference type="EMBL" id="PDWN01000006">
    <property type="protein sequence ID" value="KAF1695107.1"/>
    <property type="molecule type" value="Genomic_DNA"/>
</dbReference>
<comment type="similarity">
    <text evidence="2">Belongs to the DoxX family.</text>
</comment>
<evidence type="ECO:0000256" key="5">
    <source>
        <dbReference type="ARBA" id="ARBA00022989"/>
    </source>
</evidence>
<keyword evidence="5 7" id="KW-1133">Transmembrane helix</keyword>
<dbReference type="Proteomes" id="UP000788419">
    <property type="component" value="Unassembled WGS sequence"/>
</dbReference>
<evidence type="ECO:0000256" key="3">
    <source>
        <dbReference type="ARBA" id="ARBA00022475"/>
    </source>
</evidence>
<proteinExistence type="inferred from homology"/>
<evidence type="ECO:0000256" key="4">
    <source>
        <dbReference type="ARBA" id="ARBA00022692"/>
    </source>
</evidence>
<feature type="transmembrane region" description="Helical" evidence="7">
    <location>
        <begin position="100"/>
        <end position="119"/>
    </location>
</feature>
<evidence type="ECO:0000313" key="9">
    <source>
        <dbReference type="Proteomes" id="UP000788419"/>
    </source>
</evidence>
<feature type="transmembrane region" description="Helical" evidence="7">
    <location>
        <begin position="69"/>
        <end position="88"/>
    </location>
</feature>
<dbReference type="InterPro" id="IPR032808">
    <property type="entry name" value="DoxX"/>
</dbReference>
<accession>A0ABQ6Z8N2</accession>
<dbReference type="RefSeq" id="WP_162410015.1">
    <property type="nucleotide sequence ID" value="NZ_CP093331.1"/>
</dbReference>
<protein>
    <submittedName>
        <fullName evidence="8">DoxX family protein</fullName>
    </submittedName>
</protein>
<gene>
    <name evidence="8" type="ORF">CSC65_07800</name>
</gene>